<dbReference type="Proteomes" id="UP000623678">
    <property type="component" value="Unassembled WGS sequence"/>
</dbReference>
<organism evidence="2 3">
    <name type="scientific">Youxingia wuxianensis</name>
    <dbReference type="NCBI Taxonomy" id="2763678"/>
    <lineage>
        <taxon>Bacteria</taxon>
        <taxon>Bacillati</taxon>
        <taxon>Bacillota</taxon>
        <taxon>Clostridia</taxon>
        <taxon>Eubacteriales</taxon>
        <taxon>Oscillospiraceae</taxon>
        <taxon>Youxingia</taxon>
    </lineage>
</organism>
<evidence type="ECO:0000313" key="2">
    <source>
        <dbReference type="EMBL" id="MBC8585800.1"/>
    </source>
</evidence>
<dbReference type="EMBL" id="JACRTD010000006">
    <property type="protein sequence ID" value="MBC8585800.1"/>
    <property type="molecule type" value="Genomic_DNA"/>
</dbReference>
<feature type="coiled-coil region" evidence="1">
    <location>
        <begin position="37"/>
        <end position="64"/>
    </location>
</feature>
<accession>A0A926ENV9</accession>
<dbReference type="RefSeq" id="WP_262395514.1">
    <property type="nucleotide sequence ID" value="NZ_JACRTD010000006.1"/>
</dbReference>
<evidence type="ECO:0000256" key="1">
    <source>
        <dbReference type="SAM" id="Coils"/>
    </source>
</evidence>
<evidence type="ECO:0000313" key="3">
    <source>
        <dbReference type="Proteomes" id="UP000623678"/>
    </source>
</evidence>
<dbReference type="AlphaFoldDB" id="A0A926ENV9"/>
<proteinExistence type="predicted"/>
<keyword evidence="3" id="KW-1185">Reference proteome</keyword>
<reference evidence="2" key="1">
    <citation type="submission" date="2020-08" db="EMBL/GenBank/DDBJ databases">
        <title>Genome public.</title>
        <authorList>
            <person name="Liu C."/>
            <person name="Sun Q."/>
        </authorList>
    </citation>
    <scope>NUCLEOTIDE SEQUENCE</scope>
    <source>
        <strain evidence="2">NSJ-64</strain>
    </source>
</reference>
<gene>
    <name evidence="2" type="ORF">H8705_09400</name>
</gene>
<comment type="caution">
    <text evidence="2">The sequence shown here is derived from an EMBL/GenBank/DDBJ whole genome shotgun (WGS) entry which is preliminary data.</text>
</comment>
<name>A0A926ENV9_9FIRM</name>
<protein>
    <recommendedName>
        <fullName evidence="4">Flagellar protein FlgN</fullName>
    </recommendedName>
</protein>
<keyword evidence="1" id="KW-0175">Coiled coil</keyword>
<sequence length="151" mass="17270">MQNFKKSLENYVTFLEEAAAGEKEKYTAVLSYDPKRIDRATSNQQAMNMRLAKMEEQREAEQKRVGLEGLTFHEILERLDAQERSDFEQLFRRFECAVDTVKYYNEKCLSFVQGGLQMLGVTEDALACAPYDADGKRSENAAGTSLFETKV</sequence>
<evidence type="ECO:0008006" key="4">
    <source>
        <dbReference type="Google" id="ProtNLM"/>
    </source>
</evidence>